<dbReference type="AlphaFoldDB" id="A0A5R9K6M0"/>
<keyword evidence="1" id="KW-0862">Zinc</keyword>
<dbReference type="Gene3D" id="1.50.10.20">
    <property type="match status" value="1"/>
</dbReference>
<feature type="binding site" evidence="1">
    <location>
        <position position="262"/>
    </location>
    <ligand>
        <name>Zn(2+)</name>
        <dbReference type="ChEBI" id="CHEBI:29105"/>
    </ligand>
</feature>
<sequence>MRTIMTLLGTSKISVNVAAGKIDEICQAVNTHRQQLTSFGFSRGYLGVSVFNYLYAMHSGKEEFLDEARQTFDQACDMIDSDLHKTYPQDFAELGIVTQYLHKAGVLDLDPNTFLDDVDTILLQKMRYELSIKNIGGFVNGALGYGLYFLHRCQYNREKAEPAITELINGIMNSAIRTSKGCFWNSRLNPKKENTYLSMPHGSAAILLFMARAVEMNLFPASRLQEIAHETISYMEAHSVQNEYYQFIDIVQDPHKSRLALCYGDLGIGYTLLRAGNAFKNKEWSRKGHAVLQSCSMRRSESTTGVQDASILFGATGLALAFDHISQLMNDTMFKETAGFWYSEILRLDGSADGYAGYKAAYNQWHSHTNLAFSEGIIGIGCGLIKGLHSSKVNFDELIWLL</sequence>
<name>A0A5R9K6M0_9BACT</name>
<dbReference type="SMART" id="SM01260">
    <property type="entry name" value="LANC_like"/>
    <property type="match status" value="1"/>
</dbReference>
<evidence type="ECO:0000313" key="2">
    <source>
        <dbReference type="EMBL" id="TLU89436.1"/>
    </source>
</evidence>
<dbReference type="RefSeq" id="WP_138283496.1">
    <property type="nucleotide sequence ID" value="NZ_VCEI01000030.1"/>
</dbReference>
<dbReference type="InterPro" id="IPR007822">
    <property type="entry name" value="LANC-like"/>
</dbReference>
<dbReference type="GO" id="GO:0031179">
    <property type="term" value="P:peptide modification"/>
    <property type="evidence" value="ECO:0007669"/>
    <property type="project" value="InterPro"/>
</dbReference>
<reference evidence="2 3" key="1">
    <citation type="submission" date="2019-05" db="EMBL/GenBank/DDBJ databases">
        <authorList>
            <person name="Qu J.-H."/>
        </authorList>
    </citation>
    <scope>NUCLEOTIDE SEQUENCE [LARGE SCALE GENOMIC DNA]</scope>
    <source>
        <strain evidence="2 3">Z12</strain>
    </source>
</reference>
<dbReference type="SUPFAM" id="SSF158745">
    <property type="entry name" value="LanC-like"/>
    <property type="match status" value="1"/>
</dbReference>
<dbReference type="GO" id="GO:0046872">
    <property type="term" value="F:metal ion binding"/>
    <property type="evidence" value="ECO:0007669"/>
    <property type="project" value="UniProtKB-KW"/>
</dbReference>
<comment type="caution">
    <text evidence="2">The sequence shown here is derived from an EMBL/GenBank/DDBJ whole genome shotgun (WGS) entry which is preliminary data.</text>
</comment>
<dbReference type="Proteomes" id="UP000309788">
    <property type="component" value="Unassembled WGS sequence"/>
</dbReference>
<accession>A0A5R9K6M0</accession>
<keyword evidence="3" id="KW-1185">Reference proteome</keyword>
<proteinExistence type="predicted"/>
<keyword evidence="1" id="KW-0479">Metal-binding</keyword>
<organism evidence="2 3">
    <name type="scientific">Dyadobacter sediminis</name>
    <dbReference type="NCBI Taxonomy" id="1493691"/>
    <lineage>
        <taxon>Bacteria</taxon>
        <taxon>Pseudomonadati</taxon>
        <taxon>Bacteroidota</taxon>
        <taxon>Cytophagia</taxon>
        <taxon>Cytophagales</taxon>
        <taxon>Spirosomataceae</taxon>
        <taxon>Dyadobacter</taxon>
    </lineage>
</organism>
<dbReference type="EMBL" id="VCEI01000030">
    <property type="protein sequence ID" value="TLU89436.1"/>
    <property type="molecule type" value="Genomic_DNA"/>
</dbReference>
<gene>
    <name evidence="2" type="ORF">FEM55_22100</name>
</gene>
<evidence type="ECO:0000256" key="1">
    <source>
        <dbReference type="PIRSR" id="PIRSR607822-1"/>
    </source>
</evidence>
<protein>
    <recommendedName>
        <fullName evidence="4">Lanthionine synthetase</fullName>
    </recommendedName>
</protein>
<dbReference type="OrthoDB" id="6313827at2"/>
<dbReference type="Pfam" id="PF05147">
    <property type="entry name" value="LANC_like"/>
    <property type="match status" value="1"/>
</dbReference>
<evidence type="ECO:0008006" key="4">
    <source>
        <dbReference type="Google" id="ProtNLM"/>
    </source>
</evidence>
<evidence type="ECO:0000313" key="3">
    <source>
        <dbReference type="Proteomes" id="UP000309788"/>
    </source>
</evidence>